<evidence type="ECO:0000256" key="5">
    <source>
        <dbReference type="SAM" id="Phobius"/>
    </source>
</evidence>
<dbReference type="Proteomes" id="UP001601444">
    <property type="component" value="Unassembled WGS sequence"/>
</dbReference>
<evidence type="ECO:0000256" key="4">
    <source>
        <dbReference type="ARBA" id="ARBA00023136"/>
    </source>
</evidence>
<keyword evidence="8" id="KW-1185">Reference proteome</keyword>
<feature type="transmembrane region" description="Helical" evidence="5">
    <location>
        <begin position="81"/>
        <end position="103"/>
    </location>
</feature>
<feature type="transmembrane region" description="Helical" evidence="5">
    <location>
        <begin position="54"/>
        <end position="75"/>
    </location>
</feature>
<gene>
    <name evidence="7" type="ORF">ACFYTF_24975</name>
</gene>
<feature type="domain" description="RDD" evidence="6">
    <location>
        <begin position="60"/>
        <end position="147"/>
    </location>
</feature>
<keyword evidence="2 5" id="KW-0812">Transmembrane</keyword>
<accession>A0ABW6PUJ4</accession>
<evidence type="ECO:0000313" key="7">
    <source>
        <dbReference type="EMBL" id="MFF0546096.1"/>
    </source>
</evidence>
<keyword evidence="3 5" id="KW-1133">Transmembrane helix</keyword>
<dbReference type="RefSeq" id="WP_387702546.1">
    <property type="nucleotide sequence ID" value="NZ_JBIAMX010000018.1"/>
</dbReference>
<evidence type="ECO:0000256" key="3">
    <source>
        <dbReference type="ARBA" id="ARBA00022989"/>
    </source>
</evidence>
<dbReference type="Pfam" id="PF06271">
    <property type="entry name" value="RDD"/>
    <property type="match status" value="1"/>
</dbReference>
<reference evidence="7 8" key="1">
    <citation type="submission" date="2024-10" db="EMBL/GenBank/DDBJ databases">
        <title>The Natural Products Discovery Center: Release of the First 8490 Sequenced Strains for Exploring Actinobacteria Biosynthetic Diversity.</title>
        <authorList>
            <person name="Kalkreuter E."/>
            <person name="Kautsar S.A."/>
            <person name="Yang D."/>
            <person name="Bader C.D."/>
            <person name="Teijaro C.N."/>
            <person name="Fluegel L."/>
            <person name="Davis C.M."/>
            <person name="Simpson J.R."/>
            <person name="Lauterbach L."/>
            <person name="Steele A.D."/>
            <person name="Gui C."/>
            <person name="Meng S."/>
            <person name="Li G."/>
            <person name="Viehrig K."/>
            <person name="Ye F."/>
            <person name="Su P."/>
            <person name="Kiefer A.F."/>
            <person name="Nichols A."/>
            <person name="Cepeda A.J."/>
            <person name="Yan W."/>
            <person name="Fan B."/>
            <person name="Jiang Y."/>
            <person name="Adhikari A."/>
            <person name="Zheng C.-J."/>
            <person name="Schuster L."/>
            <person name="Cowan T.M."/>
            <person name="Smanski M.J."/>
            <person name="Chevrette M.G."/>
            <person name="De Carvalho L.P.S."/>
            <person name="Shen B."/>
        </authorList>
    </citation>
    <scope>NUCLEOTIDE SEQUENCE [LARGE SCALE GENOMIC DNA]</scope>
    <source>
        <strain evidence="7 8">NPDC004045</strain>
    </source>
</reference>
<keyword evidence="4 5" id="KW-0472">Membrane</keyword>
<proteinExistence type="predicted"/>
<evidence type="ECO:0000259" key="6">
    <source>
        <dbReference type="Pfam" id="PF06271"/>
    </source>
</evidence>
<dbReference type="EMBL" id="JBIAMX010000018">
    <property type="protein sequence ID" value="MFF0546096.1"/>
    <property type="molecule type" value="Genomic_DNA"/>
</dbReference>
<sequence length="157" mass="16559">MTDQGERQREHDALSKRYVRDDDGGLRFVPAGAEDPGRRVADVVIIRADGSEPVLLTLCSMLLDIALHLAIGGAVGVGLAAGAGLGAAAAGCAGVLAWIAASFTHRTLIQWRWGTTLGKAPFGLALRAADHSALSFGRLVRHWFVGAFHALAWILLP</sequence>
<evidence type="ECO:0000256" key="1">
    <source>
        <dbReference type="ARBA" id="ARBA00004141"/>
    </source>
</evidence>
<name>A0ABW6PUJ4_9NOCA</name>
<protein>
    <submittedName>
        <fullName evidence="7">RDD family protein</fullName>
    </submittedName>
</protein>
<organism evidence="7 8">
    <name type="scientific">Nocardia thailandica</name>
    <dbReference type="NCBI Taxonomy" id="257275"/>
    <lineage>
        <taxon>Bacteria</taxon>
        <taxon>Bacillati</taxon>
        <taxon>Actinomycetota</taxon>
        <taxon>Actinomycetes</taxon>
        <taxon>Mycobacteriales</taxon>
        <taxon>Nocardiaceae</taxon>
        <taxon>Nocardia</taxon>
    </lineage>
</organism>
<dbReference type="InterPro" id="IPR010432">
    <property type="entry name" value="RDD"/>
</dbReference>
<comment type="subcellular location">
    <subcellularLocation>
        <location evidence="1">Membrane</location>
        <topology evidence="1">Multi-pass membrane protein</topology>
    </subcellularLocation>
</comment>
<evidence type="ECO:0000256" key="2">
    <source>
        <dbReference type="ARBA" id="ARBA00022692"/>
    </source>
</evidence>
<evidence type="ECO:0000313" key="8">
    <source>
        <dbReference type="Proteomes" id="UP001601444"/>
    </source>
</evidence>
<comment type="caution">
    <text evidence="7">The sequence shown here is derived from an EMBL/GenBank/DDBJ whole genome shotgun (WGS) entry which is preliminary data.</text>
</comment>